<dbReference type="InterPro" id="IPR050173">
    <property type="entry name" value="ABC_transporter_C-like"/>
</dbReference>
<feature type="transmembrane region" description="Helical" evidence="9">
    <location>
        <begin position="89"/>
        <end position="111"/>
    </location>
</feature>
<dbReference type="GO" id="GO:0005524">
    <property type="term" value="F:ATP binding"/>
    <property type="evidence" value="ECO:0007669"/>
    <property type="project" value="UniProtKB-KW"/>
</dbReference>
<dbReference type="OrthoDB" id="6500128at2759"/>
<evidence type="ECO:0000256" key="9">
    <source>
        <dbReference type="SAM" id="Phobius"/>
    </source>
</evidence>
<feature type="transmembrane region" description="Helical" evidence="9">
    <location>
        <begin position="358"/>
        <end position="379"/>
    </location>
</feature>
<feature type="transmembrane region" description="Helical" evidence="9">
    <location>
        <begin position="623"/>
        <end position="644"/>
    </location>
</feature>
<feature type="domain" description="ABC transmembrane type-1" evidence="11">
    <location>
        <begin position="995"/>
        <end position="1289"/>
    </location>
</feature>
<dbReference type="Gene3D" id="1.20.1560.10">
    <property type="entry name" value="ABC transporter type 1, transmembrane domain"/>
    <property type="match status" value="2"/>
</dbReference>
<keyword evidence="2" id="KW-0813">Transport</keyword>
<protein>
    <recommendedName>
        <fullName evidence="14">P-loop containing nucleoside triphosphate hydrolase protein</fullName>
    </recommendedName>
</protein>
<keyword evidence="5" id="KW-0547">Nucleotide-binding</keyword>
<dbReference type="PANTHER" id="PTHR24223">
    <property type="entry name" value="ATP-BINDING CASSETTE SUB-FAMILY C"/>
    <property type="match status" value="1"/>
</dbReference>
<dbReference type="GO" id="GO:0140359">
    <property type="term" value="F:ABC-type transporter activity"/>
    <property type="evidence" value="ECO:0007669"/>
    <property type="project" value="InterPro"/>
</dbReference>
<dbReference type="FunFam" id="1.20.1560.10:FF:000013">
    <property type="entry name" value="ABC transporter C family member 2"/>
    <property type="match status" value="1"/>
</dbReference>
<keyword evidence="7 9" id="KW-1133">Transmembrane helix</keyword>
<evidence type="ECO:0000256" key="5">
    <source>
        <dbReference type="ARBA" id="ARBA00022741"/>
    </source>
</evidence>
<gene>
    <name evidence="12" type="ORF">O181_001522</name>
</gene>
<dbReference type="CDD" id="cd18604">
    <property type="entry name" value="ABC_6TM_VMR1_D2_like"/>
    <property type="match status" value="1"/>
</dbReference>
<dbReference type="FunFam" id="3.40.50.300:FF:001354">
    <property type="entry name" value="ATP-binding cassette (ABC) transporter, putative"/>
    <property type="match status" value="1"/>
</dbReference>
<dbReference type="FunFam" id="3.40.50.300:FF:000973">
    <property type="entry name" value="Multidrug resistance-associated protein 4"/>
    <property type="match status" value="1"/>
</dbReference>
<comment type="subcellular location">
    <subcellularLocation>
        <location evidence="1">Membrane</location>
        <topology evidence="1">Multi-pass membrane protein</topology>
    </subcellularLocation>
</comment>
<dbReference type="SMART" id="SM00382">
    <property type="entry name" value="AAA"/>
    <property type="match status" value="2"/>
</dbReference>
<sequence length="1614" mass="181891">MASGHAANRADLSCYCQDIVGLSERTAKISFKILKSAVSFLERFMVLAGSLPPSQPLAMAAQSLALLPFDTFNVFSQDHDQSDSAWLSIWPLGCTLWLPLLLLSLNLLSILPRPNLSWRFFQPFLTIADLDEKDIYQLVPPPWKQRFLLASTALLSSSSVAISMYDVVRGSRNEWNYAIDTTALSTWLFSLAYLCRYTVTKPPYLVMLLWLSTALAELGKILLALESNARLLYLFISWRTLQLSVIIALLYVAGSYPILDRLPSQHVSCPGSVPTSKETCPEDRVNLWQWLSFSFITPLLKIAHHRTLQEADVWLLSPFFQHRLLFNRYLRLIKEEYCPKNNRVSLTWILIRSNSLDLLIGLVVHLWSTVVGFVSTYAIKRILDGLSIGDQRSSFRFAILHFLCNMSFAQFDLCGKWHTRRCYERTRGQLFCILHDKALRRKDFSGSASMKTLKESSSKHPEEKSHADIGKISNLMGGDAYEIAERFWRFPALVTTPIRLLLALGFLYRLLGWSAFMGGIVVGVAYLLNWPLIKFDVKFSKAYSSARDKRMSLATETIQSIRFLKYMGWEQQWTNKVQTSRQIELQLRIKQMILFAIISFVWIWVPTAVLLVSFWAFTSVFHQSLTVSIAFTSISLFSTLQWALQELPNQITSWLKAFVSIRRIEDFLSEEDVPSWVTSLTRTESQLDETILKPGLVRFKAASFTWPMSGETENTCRFKLGPLECEFPIGKLTLVTGPTGAGKSTLLAAILGELDCIEGSVHVDKSFGQLAYAAQTYWLESATIRNNIVFQSEFDQNRYDAVIRACALEHDLNMMPHGDMTEIGEKGISLSGGQKARITLARAIYSKAKILLLDDPLSAVDMHTARTLVEDGLRSELLRDRTVVLVTHHLSLCRPAASLLIYIKAGRLDYIGPARDFNEDLCNVTEALVQKEGTESHSEASTVIGHSEFDNMPKRLHTTVETGDGRLIEEERRQEGQVSGSTYLNYLRAAGWGYWILILLLIIYARLTGVASQWILKLWGEAYPHSAFQFFSILDPTKGFPRPDIDVNPWIRLYLIIGLNSALAILAGLAIGNLAKLKASRKLFTAMLTKIVGSTIRWHDITPTGRILNRLVSDIDTVDFALHNTCTNALRGIIAFMISLFVVIIIVPKFAPIALFVSWLYIRLAPDYVKTARDLRRLESVSRSPMFQNFSNLLYGIQSIRAFAAEERYENLFYKSCDTFQAMDHHYWLANFWLMWRYDCLGSVVVFLTTSFALASGVSEGFAAISVVQAEIFAQATRSLVSVFAQLELDFNAVERISEYLEIPQEAPAIIEASRPPAYWPSDNSGLIVEDLVVKYAEHLPPVLKYVSFTIEPRQKVGLVGRTGSGKSTLALSFLRILEPSEGKIILDGIDIAKIGLEDLRTRITIVSQDVTLFEGTIRDNLDPLGAHSDQECWDVLRRCGLASEAAVFSGNSISSTTLSHEDSSENIADCTQRETSEQPMIESLDMRLSEGGRSFSAGQRQMLALARAMLRETKIIIMDEATASIDLSTDAKIQATIRDFMSTSMVITIAHRLFTVIDYDKILVLNEGKLVEAGSPRELIKRPKGEFRRMCELSTDWKTLKRMIGSGEAQEEV</sequence>
<evidence type="ECO:0000256" key="1">
    <source>
        <dbReference type="ARBA" id="ARBA00004141"/>
    </source>
</evidence>
<feature type="transmembrane region" description="Helical" evidence="9">
    <location>
        <begin position="514"/>
        <end position="533"/>
    </location>
</feature>
<evidence type="ECO:0000313" key="12">
    <source>
        <dbReference type="EMBL" id="MBW0461807.1"/>
    </source>
</evidence>
<reference evidence="12" key="1">
    <citation type="submission" date="2021-03" db="EMBL/GenBank/DDBJ databases">
        <title>Draft genome sequence of rust myrtle Austropuccinia psidii MF-1, a brazilian biotype.</title>
        <authorList>
            <person name="Quecine M.C."/>
            <person name="Pachon D.M.R."/>
            <person name="Bonatelli M.L."/>
            <person name="Correr F.H."/>
            <person name="Franceschini L.M."/>
            <person name="Leite T.F."/>
            <person name="Margarido G.R.A."/>
            <person name="Almeida C.A."/>
            <person name="Ferrarezi J.A."/>
            <person name="Labate C.A."/>
        </authorList>
    </citation>
    <scope>NUCLEOTIDE SEQUENCE</scope>
    <source>
        <strain evidence="12">MF-1</strain>
    </source>
</reference>
<keyword evidence="4" id="KW-0677">Repeat</keyword>
<dbReference type="PANTHER" id="PTHR24223:SF415">
    <property type="entry name" value="FI20190P1"/>
    <property type="match status" value="1"/>
</dbReference>
<evidence type="ECO:0000256" key="7">
    <source>
        <dbReference type="ARBA" id="ARBA00022989"/>
    </source>
</evidence>
<keyword evidence="8 9" id="KW-0472">Membrane</keyword>
<accession>A0A9Q3BAZ5</accession>
<evidence type="ECO:0008006" key="14">
    <source>
        <dbReference type="Google" id="ProtNLM"/>
    </source>
</evidence>
<feature type="domain" description="ABC transporter" evidence="10">
    <location>
        <begin position="1327"/>
        <end position="1593"/>
    </location>
</feature>
<name>A0A9Q3BAZ5_9BASI</name>
<dbReference type="PROSITE" id="PS50893">
    <property type="entry name" value="ABC_TRANSPORTER_2"/>
    <property type="match status" value="2"/>
</dbReference>
<evidence type="ECO:0000313" key="13">
    <source>
        <dbReference type="Proteomes" id="UP000765509"/>
    </source>
</evidence>
<evidence type="ECO:0000259" key="11">
    <source>
        <dbReference type="PROSITE" id="PS50929"/>
    </source>
</evidence>
<dbReference type="Pfam" id="PF00664">
    <property type="entry name" value="ABC_membrane"/>
    <property type="match status" value="2"/>
</dbReference>
<dbReference type="InterPro" id="IPR027417">
    <property type="entry name" value="P-loop_NTPase"/>
</dbReference>
<dbReference type="EMBL" id="AVOT02000226">
    <property type="protein sequence ID" value="MBW0461807.1"/>
    <property type="molecule type" value="Genomic_DNA"/>
</dbReference>
<dbReference type="SUPFAM" id="SSF90123">
    <property type="entry name" value="ABC transporter transmembrane region"/>
    <property type="match status" value="2"/>
</dbReference>
<dbReference type="Pfam" id="PF00005">
    <property type="entry name" value="ABC_tran"/>
    <property type="match status" value="2"/>
</dbReference>
<feature type="transmembrane region" description="Helical" evidence="9">
    <location>
        <begin position="992"/>
        <end position="1016"/>
    </location>
</feature>
<dbReference type="CDD" id="cd03244">
    <property type="entry name" value="ABCC_MRP_domain2"/>
    <property type="match status" value="1"/>
</dbReference>
<dbReference type="InterPro" id="IPR003439">
    <property type="entry name" value="ABC_transporter-like_ATP-bd"/>
</dbReference>
<dbReference type="InterPro" id="IPR011527">
    <property type="entry name" value="ABC1_TM_dom"/>
</dbReference>
<feature type="transmembrane region" description="Helical" evidence="9">
    <location>
        <begin position="204"/>
        <end position="225"/>
    </location>
</feature>
<dbReference type="InterPro" id="IPR036640">
    <property type="entry name" value="ABC1_TM_sf"/>
</dbReference>
<feature type="domain" description="ABC transmembrane type-1" evidence="11">
    <location>
        <begin position="470"/>
        <end position="656"/>
    </location>
</feature>
<evidence type="ECO:0000256" key="3">
    <source>
        <dbReference type="ARBA" id="ARBA00022692"/>
    </source>
</evidence>
<evidence type="ECO:0000256" key="4">
    <source>
        <dbReference type="ARBA" id="ARBA00022737"/>
    </source>
</evidence>
<dbReference type="Gene3D" id="3.40.50.300">
    <property type="entry name" value="P-loop containing nucleotide triphosphate hydrolases"/>
    <property type="match status" value="2"/>
</dbReference>
<feature type="transmembrane region" description="Helical" evidence="9">
    <location>
        <begin position="1051"/>
        <end position="1075"/>
    </location>
</feature>
<feature type="transmembrane region" description="Helical" evidence="9">
    <location>
        <begin position="592"/>
        <end position="617"/>
    </location>
</feature>
<comment type="caution">
    <text evidence="12">The sequence shown here is derived from an EMBL/GenBank/DDBJ whole genome shotgun (WGS) entry which is preliminary data.</text>
</comment>
<dbReference type="GO" id="GO:0016020">
    <property type="term" value="C:membrane"/>
    <property type="evidence" value="ECO:0007669"/>
    <property type="project" value="UniProtKB-SubCell"/>
</dbReference>
<feature type="transmembrane region" description="Helical" evidence="9">
    <location>
        <begin position="231"/>
        <end position="253"/>
    </location>
</feature>
<proteinExistence type="predicted"/>
<keyword evidence="13" id="KW-1185">Reference proteome</keyword>
<dbReference type="GO" id="GO:0016887">
    <property type="term" value="F:ATP hydrolysis activity"/>
    <property type="evidence" value="ECO:0007669"/>
    <property type="project" value="InterPro"/>
</dbReference>
<evidence type="ECO:0000256" key="8">
    <source>
        <dbReference type="ARBA" id="ARBA00023136"/>
    </source>
</evidence>
<dbReference type="CDD" id="cd18596">
    <property type="entry name" value="ABC_6TM_VMR1_D1_like"/>
    <property type="match status" value="1"/>
</dbReference>
<evidence type="ECO:0000256" key="6">
    <source>
        <dbReference type="ARBA" id="ARBA00022840"/>
    </source>
</evidence>
<feature type="domain" description="ABC transporter" evidence="10">
    <location>
        <begin position="697"/>
        <end position="930"/>
    </location>
</feature>
<dbReference type="Proteomes" id="UP000765509">
    <property type="component" value="Unassembled WGS sequence"/>
</dbReference>
<keyword evidence="6" id="KW-0067">ATP-binding</keyword>
<feature type="transmembrane region" description="Helical" evidence="9">
    <location>
        <begin position="1133"/>
        <end position="1162"/>
    </location>
</feature>
<dbReference type="InterPro" id="IPR003593">
    <property type="entry name" value="AAA+_ATPase"/>
</dbReference>
<organism evidence="12 13">
    <name type="scientific">Austropuccinia psidii MF-1</name>
    <dbReference type="NCBI Taxonomy" id="1389203"/>
    <lineage>
        <taxon>Eukaryota</taxon>
        <taxon>Fungi</taxon>
        <taxon>Dikarya</taxon>
        <taxon>Basidiomycota</taxon>
        <taxon>Pucciniomycotina</taxon>
        <taxon>Pucciniomycetes</taxon>
        <taxon>Pucciniales</taxon>
        <taxon>Sphaerophragmiaceae</taxon>
        <taxon>Austropuccinia</taxon>
    </lineage>
</organism>
<dbReference type="PROSITE" id="PS00211">
    <property type="entry name" value="ABC_TRANSPORTER_1"/>
    <property type="match status" value="2"/>
</dbReference>
<evidence type="ECO:0000259" key="10">
    <source>
        <dbReference type="PROSITE" id="PS50893"/>
    </source>
</evidence>
<dbReference type="SUPFAM" id="SSF52540">
    <property type="entry name" value="P-loop containing nucleoside triphosphate hydrolases"/>
    <property type="match status" value="2"/>
</dbReference>
<dbReference type="PROSITE" id="PS50929">
    <property type="entry name" value="ABC_TM1F"/>
    <property type="match status" value="2"/>
</dbReference>
<keyword evidence="3 9" id="KW-0812">Transmembrane</keyword>
<evidence type="ECO:0000256" key="2">
    <source>
        <dbReference type="ARBA" id="ARBA00022448"/>
    </source>
</evidence>
<dbReference type="CDD" id="cd03250">
    <property type="entry name" value="ABCC_MRP_domain1"/>
    <property type="match status" value="1"/>
</dbReference>
<dbReference type="InterPro" id="IPR017871">
    <property type="entry name" value="ABC_transporter-like_CS"/>
</dbReference>